<dbReference type="PANTHER" id="PTHR34788:SF4">
    <property type="entry name" value="F15I1.22"/>
    <property type="match status" value="1"/>
</dbReference>
<sequence>MALHDDTPNHKTHLSVAFRWPTRRRISLRRRKLPSVRLGGKKQRRGLFLLRMLRRMRVKWLKLHYSCLLRKLKEYYRNLIKDVIEAGATIEVYQQRLVMEASFGVPVMGFNFSSYPSMAGSDRPPFIFI</sequence>
<name>A0A2C9W2K7_MANES</name>
<dbReference type="Gramene" id="Manes.04G145900.1.v8.1">
    <property type="protein sequence ID" value="Manes.04G145900.1.v8.1.CDS.1"/>
    <property type="gene ID" value="Manes.04G145900.v8.1"/>
</dbReference>
<gene>
    <name evidence="1" type="ORF">MANES_04G145900v8</name>
</gene>
<evidence type="ECO:0000313" key="1">
    <source>
        <dbReference type="EMBL" id="OAY53222.1"/>
    </source>
</evidence>
<dbReference type="OrthoDB" id="1937329at2759"/>
<organism evidence="1 2">
    <name type="scientific">Manihot esculenta</name>
    <name type="common">Cassava</name>
    <name type="synonym">Jatropha manihot</name>
    <dbReference type="NCBI Taxonomy" id="3983"/>
    <lineage>
        <taxon>Eukaryota</taxon>
        <taxon>Viridiplantae</taxon>
        <taxon>Streptophyta</taxon>
        <taxon>Embryophyta</taxon>
        <taxon>Tracheophyta</taxon>
        <taxon>Spermatophyta</taxon>
        <taxon>Magnoliopsida</taxon>
        <taxon>eudicotyledons</taxon>
        <taxon>Gunneridae</taxon>
        <taxon>Pentapetalae</taxon>
        <taxon>rosids</taxon>
        <taxon>fabids</taxon>
        <taxon>Malpighiales</taxon>
        <taxon>Euphorbiaceae</taxon>
        <taxon>Crotonoideae</taxon>
        <taxon>Manihoteae</taxon>
        <taxon>Manihot</taxon>
    </lineage>
</organism>
<dbReference type="OMA" id="IFMETSF"/>
<accession>A0A2C9W2K7</accession>
<reference evidence="2" key="1">
    <citation type="journal article" date="2016" name="Nat. Biotechnol.">
        <title>Sequencing wild and cultivated cassava and related species reveals extensive interspecific hybridization and genetic diversity.</title>
        <authorList>
            <person name="Bredeson J.V."/>
            <person name="Lyons J.B."/>
            <person name="Prochnik S.E."/>
            <person name="Wu G.A."/>
            <person name="Ha C.M."/>
            <person name="Edsinger-Gonzales E."/>
            <person name="Grimwood J."/>
            <person name="Schmutz J."/>
            <person name="Rabbi I.Y."/>
            <person name="Egesi C."/>
            <person name="Nauluvula P."/>
            <person name="Lebot V."/>
            <person name="Ndunguru J."/>
            <person name="Mkamilo G."/>
            <person name="Bart R.S."/>
            <person name="Setter T.L."/>
            <person name="Gleadow R.M."/>
            <person name="Kulakow P."/>
            <person name="Ferguson M.E."/>
            <person name="Rounsley S."/>
            <person name="Rokhsar D.S."/>
        </authorList>
    </citation>
    <scope>NUCLEOTIDE SEQUENCE [LARGE SCALE GENOMIC DNA]</scope>
    <source>
        <strain evidence="2">cv. AM560-2</strain>
    </source>
</reference>
<dbReference type="AlphaFoldDB" id="A0A2C9W2K7"/>
<dbReference type="PANTHER" id="PTHR34788">
    <property type="entry name" value="F15I1.22"/>
    <property type="match status" value="1"/>
</dbReference>
<comment type="caution">
    <text evidence="1">The sequence shown here is derived from an EMBL/GenBank/DDBJ whole genome shotgun (WGS) entry which is preliminary data.</text>
</comment>
<protein>
    <submittedName>
        <fullName evidence="1">Uncharacterized protein</fullName>
    </submittedName>
</protein>
<proteinExistence type="predicted"/>
<dbReference type="Proteomes" id="UP000091857">
    <property type="component" value="Chromosome 4"/>
</dbReference>
<keyword evidence="2" id="KW-1185">Reference proteome</keyword>
<dbReference type="EMBL" id="CM004390">
    <property type="protein sequence ID" value="OAY53222.1"/>
    <property type="molecule type" value="Genomic_DNA"/>
</dbReference>
<evidence type="ECO:0000313" key="2">
    <source>
        <dbReference type="Proteomes" id="UP000091857"/>
    </source>
</evidence>